<evidence type="ECO:0000256" key="1">
    <source>
        <dbReference type="ARBA" id="ARBA00004651"/>
    </source>
</evidence>
<feature type="transmembrane region" description="Helical" evidence="6">
    <location>
        <begin position="41"/>
        <end position="61"/>
    </location>
</feature>
<dbReference type="GO" id="GO:0005886">
    <property type="term" value="C:plasma membrane"/>
    <property type="evidence" value="ECO:0007669"/>
    <property type="project" value="UniProtKB-SubCell"/>
</dbReference>
<organism evidence="7">
    <name type="scientific">marine sediment metagenome</name>
    <dbReference type="NCBI Taxonomy" id="412755"/>
    <lineage>
        <taxon>unclassified sequences</taxon>
        <taxon>metagenomes</taxon>
        <taxon>ecological metagenomes</taxon>
    </lineage>
</organism>
<feature type="transmembrane region" description="Helical" evidence="6">
    <location>
        <begin position="99"/>
        <end position="120"/>
    </location>
</feature>
<dbReference type="InterPro" id="IPR036259">
    <property type="entry name" value="MFS_trans_sf"/>
</dbReference>
<evidence type="ECO:0000256" key="3">
    <source>
        <dbReference type="ARBA" id="ARBA00022692"/>
    </source>
</evidence>
<protein>
    <recommendedName>
        <fullName evidence="8">Major facilitator superfamily (MFS) profile domain-containing protein</fullName>
    </recommendedName>
</protein>
<evidence type="ECO:0000256" key="5">
    <source>
        <dbReference type="ARBA" id="ARBA00023136"/>
    </source>
</evidence>
<dbReference type="AlphaFoldDB" id="X1AKR4"/>
<dbReference type="Pfam" id="PF07690">
    <property type="entry name" value="MFS_1"/>
    <property type="match status" value="1"/>
</dbReference>
<keyword evidence="4 6" id="KW-1133">Transmembrane helix</keyword>
<feature type="transmembrane region" description="Helical" evidence="6">
    <location>
        <begin position="162"/>
        <end position="180"/>
    </location>
</feature>
<name>X1AKR4_9ZZZZ</name>
<comment type="caution">
    <text evidence="7">The sequence shown here is derived from an EMBL/GenBank/DDBJ whole genome shotgun (WGS) entry which is preliminary data.</text>
</comment>
<evidence type="ECO:0000256" key="4">
    <source>
        <dbReference type="ARBA" id="ARBA00022989"/>
    </source>
</evidence>
<dbReference type="PANTHER" id="PTHR23513:SF11">
    <property type="entry name" value="STAPHYLOFERRIN A TRANSPORTER"/>
    <property type="match status" value="1"/>
</dbReference>
<sequence length="243" mass="26881">MVPKDKLTRINGINSLFTSVVQLVAPFVAATLMLFFSISQILWIDIITFFIALLPLVLIKIPSVNSFSEKLEHQREFSFMKEFHSGIKSIKIIPGLMTLMFYNMVINFLMIPITTLLSLFVNDTHGGGPSHYALVLFFLQSGMIVGAIFTSIKKNWTDKTKTIFFSIIIALIGALIFSLAPKGSYFIMAIGGIMIGLNLPIVNSLYQTILQTVVPLDKIGRVTSIDSSLSWMLSPIATLLSGP</sequence>
<dbReference type="EMBL" id="BART01009945">
    <property type="protein sequence ID" value="GAG83034.1"/>
    <property type="molecule type" value="Genomic_DNA"/>
</dbReference>
<accession>X1AKR4</accession>
<keyword evidence="2" id="KW-1003">Cell membrane</keyword>
<evidence type="ECO:0000256" key="2">
    <source>
        <dbReference type="ARBA" id="ARBA00022475"/>
    </source>
</evidence>
<evidence type="ECO:0000313" key="7">
    <source>
        <dbReference type="EMBL" id="GAG83034.1"/>
    </source>
</evidence>
<dbReference type="GO" id="GO:0022857">
    <property type="term" value="F:transmembrane transporter activity"/>
    <property type="evidence" value="ECO:0007669"/>
    <property type="project" value="InterPro"/>
</dbReference>
<proteinExistence type="predicted"/>
<dbReference type="Gene3D" id="1.20.1250.20">
    <property type="entry name" value="MFS general substrate transporter like domains"/>
    <property type="match status" value="1"/>
</dbReference>
<dbReference type="InterPro" id="IPR011701">
    <property type="entry name" value="MFS"/>
</dbReference>
<dbReference type="PANTHER" id="PTHR23513">
    <property type="entry name" value="INTEGRAL MEMBRANE EFFLUX PROTEIN-RELATED"/>
    <property type="match status" value="1"/>
</dbReference>
<keyword evidence="5 6" id="KW-0472">Membrane</keyword>
<feature type="transmembrane region" description="Helical" evidence="6">
    <location>
        <begin position="12"/>
        <end position="35"/>
    </location>
</feature>
<evidence type="ECO:0008006" key="8">
    <source>
        <dbReference type="Google" id="ProtNLM"/>
    </source>
</evidence>
<evidence type="ECO:0000256" key="6">
    <source>
        <dbReference type="SAM" id="Phobius"/>
    </source>
</evidence>
<feature type="non-terminal residue" evidence="7">
    <location>
        <position position="243"/>
    </location>
</feature>
<comment type="subcellular location">
    <subcellularLocation>
        <location evidence="1">Cell membrane</location>
        <topology evidence="1">Multi-pass membrane protein</topology>
    </subcellularLocation>
</comment>
<gene>
    <name evidence="7" type="ORF">S01H4_21852</name>
</gene>
<feature type="transmembrane region" description="Helical" evidence="6">
    <location>
        <begin position="132"/>
        <end position="150"/>
    </location>
</feature>
<feature type="transmembrane region" description="Helical" evidence="6">
    <location>
        <begin position="186"/>
        <end position="206"/>
    </location>
</feature>
<reference evidence="7" key="1">
    <citation type="journal article" date="2014" name="Front. Microbiol.">
        <title>High frequency of phylogenetically diverse reductive dehalogenase-homologous genes in deep subseafloor sedimentary metagenomes.</title>
        <authorList>
            <person name="Kawai M."/>
            <person name="Futagami T."/>
            <person name="Toyoda A."/>
            <person name="Takaki Y."/>
            <person name="Nishi S."/>
            <person name="Hori S."/>
            <person name="Arai W."/>
            <person name="Tsubouchi T."/>
            <person name="Morono Y."/>
            <person name="Uchiyama I."/>
            <person name="Ito T."/>
            <person name="Fujiyama A."/>
            <person name="Inagaki F."/>
            <person name="Takami H."/>
        </authorList>
    </citation>
    <scope>NUCLEOTIDE SEQUENCE</scope>
    <source>
        <strain evidence="7">Expedition CK06-06</strain>
    </source>
</reference>
<keyword evidence="3 6" id="KW-0812">Transmembrane</keyword>
<dbReference type="SUPFAM" id="SSF103473">
    <property type="entry name" value="MFS general substrate transporter"/>
    <property type="match status" value="1"/>
</dbReference>